<dbReference type="CDD" id="cd18580">
    <property type="entry name" value="ABC_6TM_ABCC_D2"/>
    <property type="match status" value="1"/>
</dbReference>
<feature type="transmembrane region" description="Helical" evidence="10">
    <location>
        <begin position="92"/>
        <end position="113"/>
    </location>
</feature>
<dbReference type="OrthoDB" id="4864991at2759"/>
<dbReference type="SUPFAM" id="SSF90123">
    <property type="entry name" value="ABC transporter transmembrane region"/>
    <property type="match status" value="2"/>
</dbReference>
<evidence type="ECO:0000256" key="1">
    <source>
        <dbReference type="ARBA" id="ARBA00004651"/>
    </source>
</evidence>
<feature type="transmembrane region" description="Helical" evidence="10">
    <location>
        <begin position="891"/>
        <end position="912"/>
    </location>
</feature>
<feature type="transmembrane region" description="Helical" evidence="10">
    <location>
        <begin position="520"/>
        <end position="538"/>
    </location>
</feature>
<evidence type="ECO:0008006" key="15">
    <source>
        <dbReference type="Google" id="ProtNLM"/>
    </source>
</evidence>
<feature type="domain" description="ABC transmembrane type-1" evidence="12">
    <location>
        <begin position="892"/>
        <end position="1166"/>
    </location>
</feature>
<keyword evidence="6" id="KW-0067">ATP-binding</keyword>
<keyword evidence="8 10" id="KW-0472">Membrane</keyword>
<feature type="domain" description="ABC transmembrane type-1" evidence="12">
    <location>
        <begin position="273"/>
        <end position="546"/>
    </location>
</feature>
<feature type="transmembrane region" description="Helical" evidence="10">
    <location>
        <begin position="27"/>
        <end position="47"/>
    </location>
</feature>
<evidence type="ECO:0000256" key="3">
    <source>
        <dbReference type="ARBA" id="ARBA00022475"/>
    </source>
</evidence>
<feature type="transmembrane region" description="Helical" evidence="10">
    <location>
        <begin position="1020"/>
        <end position="1040"/>
    </location>
</feature>
<keyword evidence="7 10" id="KW-1133">Transmembrane helix</keyword>
<feature type="transmembrane region" description="Helical" evidence="10">
    <location>
        <begin position="924"/>
        <end position="942"/>
    </location>
</feature>
<dbReference type="GO" id="GO:0005524">
    <property type="term" value="F:ATP binding"/>
    <property type="evidence" value="ECO:0007669"/>
    <property type="project" value="UniProtKB-KW"/>
</dbReference>
<evidence type="ECO:0000256" key="2">
    <source>
        <dbReference type="ARBA" id="ARBA00022448"/>
    </source>
</evidence>
<comment type="subcellular location">
    <subcellularLocation>
        <location evidence="1">Cell membrane</location>
        <topology evidence="1">Multi-pass membrane protein</topology>
    </subcellularLocation>
</comment>
<dbReference type="Gene3D" id="1.20.1560.10">
    <property type="entry name" value="ABC transporter type 1, transmembrane domain"/>
    <property type="match status" value="2"/>
</dbReference>
<feature type="compositionally biased region" description="Basic and acidic residues" evidence="9">
    <location>
        <begin position="1470"/>
        <end position="1480"/>
    </location>
</feature>
<dbReference type="PROSITE" id="PS50893">
    <property type="entry name" value="ABC_TRANSPORTER_2"/>
    <property type="match status" value="2"/>
</dbReference>
<name>A0A2S7XY73_BEABA</name>
<evidence type="ECO:0000256" key="8">
    <source>
        <dbReference type="ARBA" id="ARBA00023136"/>
    </source>
</evidence>
<evidence type="ECO:0000256" key="6">
    <source>
        <dbReference type="ARBA" id="ARBA00022840"/>
    </source>
</evidence>
<evidence type="ECO:0000259" key="12">
    <source>
        <dbReference type="PROSITE" id="PS50929"/>
    </source>
</evidence>
<feature type="domain" description="ABC transporter" evidence="11">
    <location>
        <begin position="1203"/>
        <end position="1438"/>
    </location>
</feature>
<evidence type="ECO:0000259" key="11">
    <source>
        <dbReference type="PROSITE" id="PS50893"/>
    </source>
</evidence>
<organism evidence="13 14">
    <name type="scientific">Beauveria bassiana</name>
    <name type="common">White muscardine disease fungus</name>
    <name type="synonym">Tritirachium shiotae</name>
    <dbReference type="NCBI Taxonomy" id="176275"/>
    <lineage>
        <taxon>Eukaryota</taxon>
        <taxon>Fungi</taxon>
        <taxon>Dikarya</taxon>
        <taxon>Ascomycota</taxon>
        <taxon>Pezizomycotina</taxon>
        <taxon>Sordariomycetes</taxon>
        <taxon>Hypocreomycetidae</taxon>
        <taxon>Hypocreales</taxon>
        <taxon>Cordycipitaceae</taxon>
        <taxon>Beauveria</taxon>
    </lineage>
</organism>
<dbReference type="SMART" id="SM00382">
    <property type="entry name" value="AAA"/>
    <property type="match status" value="2"/>
</dbReference>
<evidence type="ECO:0000256" key="7">
    <source>
        <dbReference type="ARBA" id="ARBA00022989"/>
    </source>
</evidence>
<dbReference type="SUPFAM" id="SSF52540">
    <property type="entry name" value="P-loop containing nucleoside triphosphate hydrolases"/>
    <property type="match status" value="2"/>
</dbReference>
<dbReference type="GO" id="GO:0016887">
    <property type="term" value="F:ATP hydrolysis activity"/>
    <property type="evidence" value="ECO:0007669"/>
    <property type="project" value="InterPro"/>
</dbReference>
<keyword evidence="4 10" id="KW-0812">Transmembrane</keyword>
<feature type="region of interest" description="Disordered" evidence="9">
    <location>
        <begin position="568"/>
        <end position="591"/>
    </location>
</feature>
<dbReference type="Pfam" id="PF24357">
    <property type="entry name" value="TMD0_ABC"/>
    <property type="match status" value="1"/>
</dbReference>
<dbReference type="InterPro" id="IPR036640">
    <property type="entry name" value="ABC1_TM_sf"/>
</dbReference>
<keyword evidence="2" id="KW-0813">Transport</keyword>
<evidence type="ECO:0000256" key="4">
    <source>
        <dbReference type="ARBA" id="ARBA00022692"/>
    </source>
</evidence>
<feature type="transmembrane region" description="Helical" evidence="10">
    <location>
        <begin position="406"/>
        <end position="425"/>
    </location>
</feature>
<evidence type="ECO:0000256" key="5">
    <source>
        <dbReference type="ARBA" id="ARBA00022741"/>
    </source>
</evidence>
<dbReference type="PANTHER" id="PTHR24223:SF399">
    <property type="entry name" value="ABC TRANSPORTER ATNG"/>
    <property type="match status" value="1"/>
</dbReference>
<dbReference type="InterPro" id="IPR044726">
    <property type="entry name" value="ABCC_6TM_D2"/>
</dbReference>
<proteinExistence type="predicted"/>
<feature type="transmembrane region" description="Helical" evidence="10">
    <location>
        <begin position="59"/>
        <end position="80"/>
    </location>
</feature>
<comment type="caution">
    <text evidence="13">The sequence shown here is derived from an EMBL/GenBank/DDBJ whole genome shotgun (WGS) entry which is preliminary data.</text>
</comment>
<sequence length="1555" mass="172982">MNTEGNDEAFGPVSASRLDFTLLFEHTVLGILPTGLLLATTPLYFYICTRRPLYTRTGYILWAELAVSISLVGVEIANLVVYSQTPSIRTDVALAAASLSCVGGLAIAFLLFIEYRHSLRPSALLSLYIITSLVIDVIKSRSYFIRHELQAPGSLSAAAAATKILITILQEVPKRHLLMDSELRNSTGREATGGFFYRNFFGWLNSIFATGFYTVLKVTDLEELGPELASRSLHPRFLQIWKTDNPDPSSGRLAIACLHTLWWHFLAIPLPRLLFSLLTLAQPFLLRRILDCISNDDAGPYERAGLIAATLLTFATRAIARGSYKHASYRLVTATRGVLIAAMADKQMRLTHTEAKKSAISTLMTADVEGIEATLPSVHDLWAFFVDIGFGLYFLSRYISLATISIFAPFLFSVIYGFLIGKWSAKALSAWNASIQSRVSKMTNILAQQIPIRMIGLGPIVGRFAQNLRVTEMKYSKRFRICTTTTMTGAVCIEAFTPVIILTAALLWTTFPEGFTAFKAFPILALIAIVQMPLFFLIETFSNVMRAWACFNRIQAYLQLPEWKDPRRYGDAATSSASGTETLAEKQNKRESIHPKNDVVYEFIDAWIVPSGSPQSILKSIDMQIMRSRIIALLGPIACGKSTFLRCLLGEADLLHGAICVTKKAITIAYCDQTPWLHNGTLRDNILGPNPYEESWYRAVVRRCQLIEDFDQLSNGDESVVGSDGMNLSLGQRHRVSLARAVYARPDVVLADDIFSSQDQVTARAIMKQLLGADGLLRQSNTTVVLATHLSVVLDVSDEALVFDGKGNIARKTVSDNPDLKKELVAAMNVTKQMSFERRQVDSGAKHMQEMHLGDGTAAKTAENTPPSNFRTRGDFGLYQFYFSAIDKTRFILWIVAMIVVTICDNFPSGYVRIWVDKDPKNNLYLLGFALLALGRVIIGLWSQRVFYLQILPESGEQLHQMLLDALTNATLNYICAVDSGDLLNRFSQDMSLVVQALPLAMYKFVFMLFSTVIELGFVLSGASYATIALPFVLGIVYAIQKYYLRTSRQLRHLDLEAKTPLFVCFKETANGLLHIRTLHWSEAQLQRNLIFVDDSQKPYYQMFCAQRWLVLVLDLTITAVAVIIVSVALNVKNSSSPAAIGLAYLIMINFGTTVAGLIQRFTEMEISLGSISRTRAFVENTPREQEPKHFRVPDNWPDKGKVEFRNVTAKYNSDSVLTDVSFVARPGDKVGIIGRSGSGKSSLLLTLLNFLEYSGSIIIDGVNISKVPHQLLRERITTITQTPVVIDDSIRYNLVPWDDNKNFPDSVIKHTLRQLGLWEHIKSKRGLQASVESAGLSAAHLELLCIARAILHHIQMESKIVLMDEATASLSAASDLEVQRVMKGVFQGCTVFNVAHWDSPLQVNDLELFIEKGKLENAWRLKSDEEDEEAAEEKLARDEDETAYLRRLLRKEDQEQREILAREQAFEAKAKESTIKEDGENTLEGLVGLPDATEGDASKVRPIHPLVRAHGKLRAESPKDATGPPAASSSAPARPMPTNPPEHEPPQAESIDGQ</sequence>
<dbReference type="GO" id="GO:0140359">
    <property type="term" value="F:ABC-type transporter activity"/>
    <property type="evidence" value="ECO:0007669"/>
    <property type="project" value="InterPro"/>
</dbReference>
<dbReference type="Pfam" id="PF00664">
    <property type="entry name" value="ABC_membrane"/>
    <property type="match status" value="1"/>
</dbReference>
<dbReference type="InterPro" id="IPR003593">
    <property type="entry name" value="AAA+_ATPase"/>
</dbReference>
<feature type="compositionally biased region" description="Low complexity" evidence="9">
    <location>
        <begin position="1525"/>
        <end position="1534"/>
    </location>
</feature>
<evidence type="ECO:0000313" key="14">
    <source>
        <dbReference type="Proteomes" id="UP000237441"/>
    </source>
</evidence>
<feature type="domain" description="ABC transporter" evidence="11">
    <location>
        <begin position="601"/>
        <end position="830"/>
    </location>
</feature>
<accession>A0A2S7XY73</accession>
<dbReference type="InterPro" id="IPR011527">
    <property type="entry name" value="ABC1_TM_dom"/>
</dbReference>
<dbReference type="Proteomes" id="UP000237441">
    <property type="component" value="Unassembled WGS sequence"/>
</dbReference>
<dbReference type="InterPro" id="IPR003439">
    <property type="entry name" value="ABC_transporter-like_ATP-bd"/>
</dbReference>
<dbReference type="GO" id="GO:0005886">
    <property type="term" value="C:plasma membrane"/>
    <property type="evidence" value="ECO:0007669"/>
    <property type="project" value="UniProtKB-SubCell"/>
</dbReference>
<protein>
    <recommendedName>
        <fullName evidence="15">ABC transporter</fullName>
    </recommendedName>
</protein>
<dbReference type="InterPro" id="IPR056227">
    <property type="entry name" value="TMD0_ABC"/>
</dbReference>
<dbReference type="Pfam" id="PF00005">
    <property type="entry name" value="ABC_tran"/>
    <property type="match status" value="2"/>
</dbReference>
<dbReference type="PROSITE" id="PS50929">
    <property type="entry name" value="ABC_TM1F"/>
    <property type="match status" value="2"/>
</dbReference>
<feature type="transmembrane region" description="Helical" evidence="10">
    <location>
        <begin position="993"/>
        <end position="1014"/>
    </location>
</feature>
<feature type="transmembrane region" description="Helical" evidence="10">
    <location>
        <begin position="125"/>
        <end position="145"/>
    </location>
</feature>
<feature type="transmembrane region" description="Helical" evidence="10">
    <location>
        <begin position="1109"/>
        <end position="1132"/>
    </location>
</feature>
<keyword evidence="3" id="KW-1003">Cell membrane</keyword>
<gene>
    <name evidence="13" type="ORF">BB8028_0001g09280</name>
</gene>
<dbReference type="InterPro" id="IPR027417">
    <property type="entry name" value="P-loop_NTPase"/>
</dbReference>
<dbReference type="Gene3D" id="3.40.50.300">
    <property type="entry name" value="P-loop containing nucleotide triphosphate hydrolases"/>
    <property type="match status" value="2"/>
</dbReference>
<keyword evidence="5" id="KW-0547">Nucleotide-binding</keyword>
<reference evidence="13 14" key="1">
    <citation type="submission" date="2016-07" db="EMBL/GenBank/DDBJ databases">
        <title>Comparative genomics of the entomopathogenic fungus Beauveria bassiana.</title>
        <authorList>
            <person name="Valero Jimenez C.A."/>
            <person name="Zwaan B.J."/>
            <person name="Van Kan J.A."/>
            <person name="Takken W."/>
            <person name="Debets A.J."/>
            <person name="Schoustra S.E."/>
            <person name="Koenraadt C.J."/>
        </authorList>
    </citation>
    <scope>NUCLEOTIDE SEQUENCE [LARGE SCALE GENOMIC DNA]</scope>
    <source>
        <strain evidence="13 14">ARSEF 8028</strain>
    </source>
</reference>
<evidence type="ECO:0000256" key="10">
    <source>
        <dbReference type="SAM" id="Phobius"/>
    </source>
</evidence>
<feature type="region of interest" description="Disordered" evidence="9">
    <location>
        <begin position="1470"/>
        <end position="1555"/>
    </location>
</feature>
<dbReference type="EMBL" id="JRHA01000001">
    <property type="protein sequence ID" value="PQK08856.1"/>
    <property type="molecule type" value="Genomic_DNA"/>
</dbReference>
<evidence type="ECO:0000313" key="13">
    <source>
        <dbReference type="EMBL" id="PQK08856.1"/>
    </source>
</evidence>
<feature type="transmembrane region" description="Helical" evidence="10">
    <location>
        <begin position="1138"/>
        <end position="1159"/>
    </location>
</feature>
<dbReference type="PANTHER" id="PTHR24223">
    <property type="entry name" value="ATP-BINDING CASSETTE SUB-FAMILY C"/>
    <property type="match status" value="1"/>
</dbReference>
<dbReference type="InterPro" id="IPR050173">
    <property type="entry name" value="ABC_transporter_C-like"/>
</dbReference>
<evidence type="ECO:0000256" key="9">
    <source>
        <dbReference type="SAM" id="MobiDB-lite"/>
    </source>
</evidence>
<feature type="transmembrane region" description="Helical" evidence="10">
    <location>
        <begin position="486"/>
        <end position="508"/>
    </location>
</feature>